<protein>
    <submittedName>
        <fullName evidence="2">Uncharacterized protein</fullName>
    </submittedName>
</protein>
<evidence type="ECO:0000313" key="2">
    <source>
        <dbReference type="EMBL" id="KEY70680.1"/>
    </source>
</evidence>
<evidence type="ECO:0000256" key="1">
    <source>
        <dbReference type="SAM" id="MobiDB-lite"/>
    </source>
</evidence>
<feature type="region of interest" description="Disordered" evidence="1">
    <location>
        <begin position="91"/>
        <end position="123"/>
    </location>
</feature>
<dbReference type="OrthoDB" id="265717at2759"/>
<organism evidence="2 3">
    <name type="scientific">Stachybotrys chartarum (strain CBS 109288 / IBT 7711)</name>
    <name type="common">Toxic black mold</name>
    <name type="synonym">Stilbospora chartarum</name>
    <dbReference type="NCBI Taxonomy" id="1280523"/>
    <lineage>
        <taxon>Eukaryota</taxon>
        <taxon>Fungi</taxon>
        <taxon>Dikarya</taxon>
        <taxon>Ascomycota</taxon>
        <taxon>Pezizomycotina</taxon>
        <taxon>Sordariomycetes</taxon>
        <taxon>Hypocreomycetidae</taxon>
        <taxon>Hypocreales</taxon>
        <taxon>Stachybotryaceae</taxon>
        <taxon>Stachybotrys</taxon>
    </lineage>
</organism>
<name>A0A084AZF1_STACB</name>
<sequence>MVGECPHLPSNPDRCDYFLRFSSKISGRLTSPAEPYIGGVHKIAKKYFGSRVHFWHEMDETGDERQYGYHDWQTVHDASKKLREVWDLTDHTEERRETNSTSLSVTATGLGRAANPPQSPDLVQDCSSSRFALHKHFSSSSPLRTDATGNVYSIRPVPGRGQCLIATSTIHKGTRILSEAPLFKVPRDEPDLQAVNGHIIRALKERERCI</sequence>
<dbReference type="Proteomes" id="UP000028045">
    <property type="component" value="Unassembled WGS sequence"/>
</dbReference>
<keyword evidence="3" id="KW-1185">Reference proteome</keyword>
<dbReference type="HOGENOM" id="CLU_1195547_0_0_1"/>
<reference evidence="2 3" key="1">
    <citation type="journal article" date="2014" name="BMC Genomics">
        <title>Comparative genome sequencing reveals chemotype-specific gene clusters in the toxigenic black mold Stachybotrys.</title>
        <authorList>
            <person name="Semeiks J."/>
            <person name="Borek D."/>
            <person name="Otwinowski Z."/>
            <person name="Grishin N.V."/>
        </authorList>
    </citation>
    <scope>NUCLEOTIDE SEQUENCE [LARGE SCALE GENOMIC DNA]</scope>
    <source>
        <strain evidence="3">CBS 109288 / IBT 7711</strain>
    </source>
</reference>
<accession>A0A084AZF1</accession>
<dbReference type="AlphaFoldDB" id="A0A084AZF1"/>
<gene>
    <name evidence="2" type="ORF">S7711_11492</name>
</gene>
<evidence type="ECO:0000313" key="3">
    <source>
        <dbReference type="Proteomes" id="UP000028045"/>
    </source>
</evidence>
<dbReference type="EMBL" id="KL648427">
    <property type="protein sequence ID" value="KEY70680.1"/>
    <property type="molecule type" value="Genomic_DNA"/>
</dbReference>
<proteinExistence type="predicted"/>